<dbReference type="EC" id="4.6.1.2" evidence="2 11"/>
<dbReference type="Pfam" id="PF00211">
    <property type="entry name" value="Guanylate_cyc"/>
    <property type="match status" value="1"/>
</dbReference>
<dbReference type="GO" id="GO:0005524">
    <property type="term" value="F:ATP binding"/>
    <property type="evidence" value="ECO:0007669"/>
    <property type="project" value="InterPro"/>
</dbReference>
<dbReference type="GO" id="GO:0007168">
    <property type="term" value="P:receptor guanylyl cyclase signaling pathway"/>
    <property type="evidence" value="ECO:0007669"/>
    <property type="project" value="TreeGrafter"/>
</dbReference>
<evidence type="ECO:0000256" key="13">
    <source>
        <dbReference type="SAM" id="Phobius"/>
    </source>
</evidence>
<reference evidence="16" key="2">
    <citation type="submission" date="2020-11" db="EMBL/GenBank/DDBJ databases">
        <authorList>
            <person name="McCartney M.A."/>
            <person name="Auch B."/>
            <person name="Kono T."/>
            <person name="Mallez S."/>
            <person name="Becker A."/>
            <person name="Gohl D.M."/>
            <person name="Silverstein K.A.T."/>
            <person name="Koren S."/>
            <person name="Bechman K.B."/>
            <person name="Herman A."/>
            <person name="Abrahante J.E."/>
            <person name="Garbe J."/>
        </authorList>
    </citation>
    <scope>NUCLEOTIDE SEQUENCE</scope>
    <source>
        <strain evidence="16">Duluth1</strain>
        <tissue evidence="16">Whole animal</tissue>
    </source>
</reference>
<protein>
    <recommendedName>
        <fullName evidence="2 11">Guanylate cyclase</fullName>
        <ecNumber evidence="2 11">4.6.1.2</ecNumber>
    </recommendedName>
</protein>
<dbReference type="PROSITE" id="PS50125">
    <property type="entry name" value="GUANYLATE_CYCLASE_2"/>
    <property type="match status" value="1"/>
</dbReference>
<comment type="catalytic activity">
    <reaction evidence="11">
        <text>GTP = 3',5'-cyclic GMP + diphosphate</text>
        <dbReference type="Rhea" id="RHEA:13665"/>
        <dbReference type="ChEBI" id="CHEBI:33019"/>
        <dbReference type="ChEBI" id="CHEBI:37565"/>
        <dbReference type="ChEBI" id="CHEBI:57746"/>
        <dbReference type="EC" id="4.6.1.2"/>
    </reaction>
</comment>
<name>A0A9D4FXT8_DREPO</name>
<evidence type="ECO:0000259" key="14">
    <source>
        <dbReference type="PROSITE" id="PS50011"/>
    </source>
</evidence>
<gene>
    <name evidence="16" type="ORF">DPMN_133085</name>
</gene>
<dbReference type="GO" id="GO:0035556">
    <property type="term" value="P:intracellular signal transduction"/>
    <property type="evidence" value="ECO:0007669"/>
    <property type="project" value="InterPro"/>
</dbReference>
<dbReference type="SUPFAM" id="SSF55073">
    <property type="entry name" value="Nucleotide cyclase"/>
    <property type="match status" value="1"/>
</dbReference>
<dbReference type="PANTHER" id="PTHR11920">
    <property type="entry name" value="GUANYLYL CYCLASE"/>
    <property type="match status" value="1"/>
</dbReference>
<evidence type="ECO:0000313" key="16">
    <source>
        <dbReference type="EMBL" id="KAH3804795.1"/>
    </source>
</evidence>
<dbReference type="FunFam" id="3.30.70.1230:FF:000013">
    <property type="entry name" value="Guanylate cyclase"/>
    <property type="match status" value="1"/>
</dbReference>
<feature type="domain" description="Guanylate cyclase" evidence="15">
    <location>
        <begin position="489"/>
        <end position="619"/>
    </location>
</feature>
<dbReference type="GO" id="GO:0004672">
    <property type="term" value="F:protein kinase activity"/>
    <property type="evidence" value="ECO:0007669"/>
    <property type="project" value="InterPro"/>
</dbReference>
<accession>A0A9D4FXT8</accession>
<feature type="compositionally biased region" description="Polar residues" evidence="12">
    <location>
        <begin position="771"/>
        <end position="782"/>
    </location>
</feature>
<evidence type="ECO:0000256" key="6">
    <source>
        <dbReference type="ARBA" id="ARBA00022989"/>
    </source>
</evidence>
<feature type="region of interest" description="Disordered" evidence="12">
    <location>
        <begin position="713"/>
        <end position="734"/>
    </location>
</feature>
<dbReference type="InterPro" id="IPR029787">
    <property type="entry name" value="Nucleotide_cyclase"/>
</dbReference>
<comment type="subcellular location">
    <subcellularLocation>
        <location evidence="1">Membrane</location>
        <topology evidence="1">Single-pass type I membrane protein</topology>
    </subcellularLocation>
</comment>
<dbReference type="GO" id="GO:0004383">
    <property type="term" value="F:guanylate cyclase activity"/>
    <property type="evidence" value="ECO:0007669"/>
    <property type="project" value="UniProtKB-EC"/>
</dbReference>
<feature type="domain" description="Protein kinase" evidence="14">
    <location>
        <begin position="139"/>
        <end position="417"/>
    </location>
</feature>
<evidence type="ECO:0000256" key="12">
    <source>
        <dbReference type="SAM" id="MobiDB-lite"/>
    </source>
</evidence>
<keyword evidence="3 13" id="KW-0812">Transmembrane</keyword>
<organism evidence="16 17">
    <name type="scientific">Dreissena polymorpha</name>
    <name type="common">Zebra mussel</name>
    <name type="synonym">Mytilus polymorpha</name>
    <dbReference type="NCBI Taxonomy" id="45954"/>
    <lineage>
        <taxon>Eukaryota</taxon>
        <taxon>Metazoa</taxon>
        <taxon>Spiralia</taxon>
        <taxon>Lophotrochozoa</taxon>
        <taxon>Mollusca</taxon>
        <taxon>Bivalvia</taxon>
        <taxon>Autobranchia</taxon>
        <taxon>Heteroconchia</taxon>
        <taxon>Euheterodonta</taxon>
        <taxon>Imparidentia</taxon>
        <taxon>Neoheterodontei</taxon>
        <taxon>Myida</taxon>
        <taxon>Dreissenoidea</taxon>
        <taxon>Dreissenidae</taxon>
        <taxon>Dreissena</taxon>
    </lineage>
</organism>
<evidence type="ECO:0000256" key="3">
    <source>
        <dbReference type="ARBA" id="ARBA00022692"/>
    </source>
</evidence>
<dbReference type="PANTHER" id="PTHR11920:SF462">
    <property type="entry name" value="GUANYLATE CYCLASE"/>
    <property type="match status" value="1"/>
</dbReference>
<keyword evidence="4" id="KW-0732">Signal</keyword>
<evidence type="ECO:0000256" key="1">
    <source>
        <dbReference type="ARBA" id="ARBA00004479"/>
    </source>
</evidence>
<dbReference type="InterPro" id="IPR011645">
    <property type="entry name" value="HNOB_dom_associated"/>
</dbReference>
<dbReference type="CDD" id="cd07302">
    <property type="entry name" value="CHD"/>
    <property type="match status" value="1"/>
</dbReference>
<dbReference type="EMBL" id="JAIWYP010000006">
    <property type="protein sequence ID" value="KAH3804795.1"/>
    <property type="molecule type" value="Genomic_DNA"/>
</dbReference>
<comment type="similarity">
    <text evidence="10">Belongs to the adenylyl cyclase class-4/guanylyl cyclase family.</text>
</comment>
<keyword evidence="17" id="KW-1185">Reference proteome</keyword>
<keyword evidence="7 13" id="KW-0472">Membrane</keyword>
<dbReference type="GO" id="GO:0004016">
    <property type="term" value="F:adenylate cyclase activity"/>
    <property type="evidence" value="ECO:0007669"/>
    <property type="project" value="TreeGrafter"/>
</dbReference>
<dbReference type="InterPro" id="IPR000719">
    <property type="entry name" value="Prot_kinase_dom"/>
</dbReference>
<feature type="transmembrane region" description="Helical" evidence="13">
    <location>
        <begin position="73"/>
        <end position="98"/>
    </location>
</feature>
<dbReference type="Pfam" id="PF07701">
    <property type="entry name" value="HNOBA"/>
    <property type="match status" value="1"/>
</dbReference>
<dbReference type="InterPro" id="IPR001245">
    <property type="entry name" value="Ser-Thr/Tyr_kinase_cat_dom"/>
</dbReference>
<dbReference type="InterPro" id="IPR050401">
    <property type="entry name" value="Cyclic_nucleotide_synthase"/>
</dbReference>
<evidence type="ECO:0000256" key="8">
    <source>
        <dbReference type="ARBA" id="ARBA00023239"/>
    </source>
</evidence>
<proteinExistence type="inferred from homology"/>
<dbReference type="AlphaFoldDB" id="A0A9D4FXT8"/>
<feature type="region of interest" description="Disordered" evidence="12">
    <location>
        <begin position="754"/>
        <end position="785"/>
    </location>
</feature>
<dbReference type="Gene3D" id="1.10.510.10">
    <property type="entry name" value="Transferase(Phosphotransferase) domain 1"/>
    <property type="match status" value="1"/>
</dbReference>
<comment type="caution">
    <text evidence="16">The sequence shown here is derived from an EMBL/GenBank/DDBJ whole genome shotgun (WGS) entry which is preliminary data.</text>
</comment>
<dbReference type="PROSITE" id="PS50011">
    <property type="entry name" value="PROTEIN_KINASE_DOM"/>
    <property type="match status" value="1"/>
</dbReference>
<feature type="region of interest" description="Disordered" evidence="12">
    <location>
        <begin position="880"/>
        <end position="918"/>
    </location>
</feature>
<dbReference type="Pfam" id="PF07714">
    <property type="entry name" value="PK_Tyr_Ser-Thr"/>
    <property type="match status" value="1"/>
</dbReference>
<feature type="compositionally biased region" description="Basic and acidic residues" evidence="12">
    <location>
        <begin position="754"/>
        <end position="768"/>
    </location>
</feature>
<dbReference type="SUPFAM" id="SSF56112">
    <property type="entry name" value="Protein kinase-like (PK-like)"/>
    <property type="match status" value="1"/>
</dbReference>
<keyword evidence="9 11" id="KW-0141">cGMP biosynthesis</keyword>
<dbReference type="Proteomes" id="UP000828390">
    <property type="component" value="Unassembled WGS sequence"/>
</dbReference>
<dbReference type="SMART" id="SM00044">
    <property type="entry name" value="CYCc"/>
    <property type="match status" value="1"/>
</dbReference>
<evidence type="ECO:0000256" key="2">
    <source>
        <dbReference type="ARBA" id="ARBA00012202"/>
    </source>
</evidence>
<dbReference type="GO" id="GO:0001653">
    <property type="term" value="F:peptide receptor activity"/>
    <property type="evidence" value="ECO:0007669"/>
    <property type="project" value="TreeGrafter"/>
</dbReference>
<dbReference type="Gene3D" id="3.30.70.1230">
    <property type="entry name" value="Nucleotide cyclase"/>
    <property type="match status" value="1"/>
</dbReference>
<dbReference type="GO" id="GO:0005886">
    <property type="term" value="C:plasma membrane"/>
    <property type="evidence" value="ECO:0007669"/>
    <property type="project" value="TreeGrafter"/>
</dbReference>
<dbReference type="InterPro" id="IPR011009">
    <property type="entry name" value="Kinase-like_dom_sf"/>
</dbReference>
<dbReference type="PROSITE" id="PS00452">
    <property type="entry name" value="GUANYLATE_CYCLASE_1"/>
    <property type="match status" value="1"/>
</dbReference>
<reference evidence="16" key="1">
    <citation type="journal article" date="2019" name="bioRxiv">
        <title>The Genome of the Zebra Mussel, Dreissena polymorpha: A Resource for Invasive Species Research.</title>
        <authorList>
            <person name="McCartney M.A."/>
            <person name="Auch B."/>
            <person name="Kono T."/>
            <person name="Mallez S."/>
            <person name="Zhang Y."/>
            <person name="Obille A."/>
            <person name="Becker A."/>
            <person name="Abrahante J.E."/>
            <person name="Garbe J."/>
            <person name="Badalamenti J.P."/>
            <person name="Herman A."/>
            <person name="Mangelson H."/>
            <person name="Liachko I."/>
            <person name="Sullivan S."/>
            <person name="Sone E.D."/>
            <person name="Koren S."/>
            <person name="Silverstein K.A.T."/>
            <person name="Beckman K.B."/>
            <person name="Gohl D.M."/>
        </authorList>
    </citation>
    <scope>NUCLEOTIDE SEQUENCE</scope>
    <source>
        <strain evidence="16">Duluth1</strain>
        <tissue evidence="16">Whole animal</tissue>
    </source>
</reference>
<dbReference type="Gene3D" id="6.10.250.780">
    <property type="match status" value="1"/>
</dbReference>
<feature type="compositionally biased region" description="Basic and acidic residues" evidence="12">
    <location>
        <begin position="884"/>
        <end position="906"/>
    </location>
</feature>
<evidence type="ECO:0000256" key="10">
    <source>
        <dbReference type="RuleBase" id="RU000405"/>
    </source>
</evidence>
<keyword evidence="6 13" id="KW-1133">Transmembrane helix</keyword>
<dbReference type="InterPro" id="IPR001054">
    <property type="entry name" value="A/G_cyclase"/>
</dbReference>
<evidence type="ECO:0000256" key="11">
    <source>
        <dbReference type="RuleBase" id="RU003431"/>
    </source>
</evidence>
<evidence type="ECO:0000256" key="4">
    <source>
        <dbReference type="ARBA" id="ARBA00022729"/>
    </source>
</evidence>
<sequence length="1013" mass="112839">MDGDGRIAFDFGLFDLDSLTLEARKVQEIIQLPDNDWEIKGLAEIKWPNDVELGPDECFMVPSCNETSRGLDALYIVAIVVSVLFVAGMATAIVIVVWRKLVHRDMSKGQHKVLLSSEDLVFLRKRDVQKGSKMLSSSLIERPDLIKASTGEKQSANRSLASLHEYADITDTARYNGDLVHVKELKVKNFELKTKVLNVIKSLREIRHENVNAVVGFYEEPESPAFITDFCTRGSLEDVLKNHDIKLDWDFKVSLLTDLIRGVRYIHNSSVRWHGNLKCRNCLIDSRWVLKVSDFGLSGFYGAAKLSPKYQNTDLLWTAPEHLRQPVPPLHGSERGDVFSIAIIMQCVVLRSDPYSTSGLSPAEIIQKLRHPPPLLRPSVSHGTAPPQYIQLMKMCWTENPEMRPSIEEVYQQYKLFTGGKKMNIVDTMFRMLEKYSTDLEELVKDRTLQLEEEKKKTDLLLYRMLPPVVADSLKVGRTIAAEQFSEVTIYFSDIVGFTTISANSTPMQVVDLLNDLYTMFDATIDAYDVYKVETIGDAYMVCSGLPVRNENRHAGEISTMALDLLAQCGHFTIKHMPEVPLRVRIGLHSGPCVAGVVGLTMPRYCLFGDTVNTASRMESTGSAYRIHISEAVRVTLDELGGYHFRYRGEVELKGKGMAKTYWLVGKDGFDKELPTPPPVTNGDNHGISLEDFKLKALKRTDTTGLFKICHTDSKSSIESEKNDNNGEHKPNDSKLIVVKPVDCDACVDHNNEAKHADCKSDPSHDPPEGQSRNNQGSNDSGIASRGDASYIIEEARPDAMIPQTSKPSRHSALVGAGASKGAHCLTDNSTIKAVANPSRSVLPQSPLYMNGKEHSVNPMSNISTKNFKHQSVVTELVEVTSESVRDQTRDSYPLHESLPEGHTLEGSEVNANETDTNTKEVYLKNKGLRPTLDATSENTKSPNNLSSTPGAFNACNCNLKNLELVPRGQSVLVNGKTMVYSNGSNKEKHCLICNSNYTTEEHNLDIFRESLV</sequence>
<evidence type="ECO:0000256" key="5">
    <source>
        <dbReference type="ARBA" id="ARBA00022741"/>
    </source>
</evidence>
<keyword evidence="8 10" id="KW-0456">Lyase</keyword>
<evidence type="ECO:0000256" key="7">
    <source>
        <dbReference type="ARBA" id="ARBA00023136"/>
    </source>
</evidence>
<evidence type="ECO:0000313" key="17">
    <source>
        <dbReference type="Proteomes" id="UP000828390"/>
    </source>
</evidence>
<evidence type="ECO:0000259" key="15">
    <source>
        <dbReference type="PROSITE" id="PS50125"/>
    </source>
</evidence>
<feature type="compositionally biased region" description="Basic and acidic residues" evidence="12">
    <location>
        <begin position="713"/>
        <end position="733"/>
    </location>
</feature>
<dbReference type="InterPro" id="IPR018297">
    <property type="entry name" value="A/G_cyclase_CS"/>
</dbReference>
<evidence type="ECO:0000256" key="9">
    <source>
        <dbReference type="ARBA" id="ARBA00023293"/>
    </source>
</evidence>
<keyword evidence="5" id="KW-0547">Nucleotide-binding</keyword>